<evidence type="ECO:0000313" key="2">
    <source>
        <dbReference type="Proteomes" id="UP000784294"/>
    </source>
</evidence>
<gene>
    <name evidence="1" type="ORF">PXEA_LOCUS33274</name>
</gene>
<accession>A0A3S5ALF6</accession>
<name>A0A3S5ALF6_9PLAT</name>
<organism evidence="1 2">
    <name type="scientific">Protopolystoma xenopodis</name>
    <dbReference type="NCBI Taxonomy" id="117903"/>
    <lineage>
        <taxon>Eukaryota</taxon>
        <taxon>Metazoa</taxon>
        <taxon>Spiralia</taxon>
        <taxon>Lophotrochozoa</taxon>
        <taxon>Platyhelminthes</taxon>
        <taxon>Monogenea</taxon>
        <taxon>Polyopisthocotylea</taxon>
        <taxon>Polystomatidea</taxon>
        <taxon>Polystomatidae</taxon>
        <taxon>Protopolystoma</taxon>
    </lineage>
</organism>
<evidence type="ECO:0000313" key="1">
    <source>
        <dbReference type="EMBL" id="VEL39834.1"/>
    </source>
</evidence>
<proteinExistence type="predicted"/>
<dbReference type="Proteomes" id="UP000784294">
    <property type="component" value="Unassembled WGS sequence"/>
</dbReference>
<dbReference type="EMBL" id="CAAALY010262713">
    <property type="protein sequence ID" value="VEL39834.1"/>
    <property type="molecule type" value="Genomic_DNA"/>
</dbReference>
<keyword evidence="2" id="KW-1185">Reference proteome</keyword>
<protein>
    <submittedName>
        <fullName evidence="1">Uncharacterized protein</fullName>
    </submittedName>
</protein>
<dbReference type="AlphaFoldDB" id="A0A3S5ALF6"/>
<reference evidence="1" key="1">
    <citation type="submission" date="2018-11" db="EMBL/GenBank/DDBJ databases">
        <authorList>
            <consortium name="Pathogen Informatics"/>
        </authorList>
    </citation>
    <scope>NUCLEOTIDE SEQUENCE</scope>
</reference>
<comment type="caution">
    <text evidence="1">The sequence shown here is derived from an EMBL/GenBank/DDBJ whole genome shotgun (WGS) entry which is preliminary data.</text>
</comment>
<sequence length="133" mass="14179">MSPSVLQNLFDSSTAGASHQCLCGLAKRIGFQQRAVDGFTMEGCLLAFASPRIFSRPGRPDQIRMLCESRNNRLDVSGVSSPDISTSKFNSTAMAHVTAADASSLQINVITSLSTGLSKAGFILHAMRVAICR</sequence>